<gene>
    <name evidence="27" type="ORF">NE237_002627</name>
</gene>
<comment type="catalytic activity">
    <reaction evidence="17 19">
        <text>L-threonyl-[protein] + ATP = O-phospho-L-threonyl-[protein] + ADP + H(+)</text>
        <dbReference type="Rhea" id="RHEA:46608"/>
        <dbReference type="Rhea" id="RHEA-COMP:11060"/>
        <dbReference type="Rhea" id="RHEA-COMP:11605"/>
        <dbReference type="ChEBI" id="CHEBI:15378"/>
        <dbReference type="ChEBI" id="CHEBI:30013"/>
        <dbReference type="ChEBI" id="CHEBI:30616"/>
        <dbReference type="ChEBI" id="CHEBI:61977"/>
        <dbReference type="ChEBI" id="CHEBI:456216"/>
        <dbReference type="EC" id="2.7.11.1"/>
    </reaction>
</comment>
<dbReference type="PROSITE" id="PS50011">
    <property type="entry name" value="PROTEIN_KINASE_DOM"/>
    <property type="match status" value="1"/>
</dbReference>
<dbReference type="Proteomes" id="UP001141806">
    <property type="component" value="Unassembled WGS sequence"/>
</dbReference>
<evidence type="ECO:0000256" key="18">
    <source>
        <dbReference type="ARBA" id="ARBA00048679"/>
    </source>
</evidence>
<dbReference type="FunFam" id="3.30.200.20:FF:000370">
    <property type="entry name" value="Receptor-like protein kinase 4"/>
    <property type="match status" value="1"/>
</dbReference>
<dbReference type="CDD" id="cd00028">
    <property type="entry name" value="B_lectin"/>
    <property type="match status" value="1"/>
</dbReference>
<evidence type="ECO:0000256" key="11">
    <source>
        <dbReference type="ARBA" id="ARBA00022840"/>
    </source>
</evidence>
<evidence type="ECO:0000256" key="2">
    <source>
        <dbReference type="ARBA" id="ARBA00022475"/>
    </source>
</evidence>
<keyword evidence="2" id="KW-1003">Cell membrane</keyword>
<dbReference type="GO" id="GO:0048544">
    <property type="term" value="P:recognition of pollen"/>
    <property type="evidence" value="ECO:0007669"/>
    <property type="project" value="InterPro"/>
</dbReference>
<feature type="chain" id="PRO_5040247611" description="Receptor-like serine/threonine-protein kinase" evidence="23">
    <location>
        <begin position="26"/>
        <end position="836"/>
    </location>
</feature>
<evidence type="ECO:0000256" key="17">
    <source>
        <dbReference type="ARBA" id="ARBA00047899"/>
    </source>
</evidence>
<evidence type="ECO:0000256" key="21">
    <source>
        <dbReference type="SAM" id="MobiDB-lite"/>
    </source>
</evidence>
<comment type="subcellular location">
    <subcellularLocation>
        <location evidence="1">Cell membrane</location>
        <topology evidence="1">Single-pass type I membrane protein</topology>
    </subcellularLocation>
</comment>
<keyword evidence="28" id="KW-1185">Reference proteome</keyword>
<keyword evidence="8" id="KW-0430">Lectin</keyword>
<evidence type="ECO:0000256" key="5">
    <source>
        <dbReference type="ARBA" id="ARBA00022679"/>
    </source>
</evidence>
<evidence type="ECO:0000256" key="23">
    <source>
        <dbReference type="SAM" id="SignalP"/>
    </source>
</evidence>
<dbReference type="InterPro" id="IPR008271">
    <property type="entry name" value="Ser/Thr_kinase_AS"/>
</dbReference>
<feature type="compositionally biased region" description="Low complexity" evidence="21">
    <location>
        <begin position="816"/>
        <end position="836"/>
    </location>
</feature>
<feature type="domain" description="Apple" evidence="26">
    <location>
        <begin position="349"/>
        <end position="432"/>
    </location>
</feature>
<dbReference type="Pfam" id="PF08276">
    <property type="entry name" value="PAN_2"/>
    <property type="match status" value="1"/>
</dbReference>
<comment type="catalytic activity">
    <reaction evidence="18 19">
        <text>L-seryl-[protein] + ATP = O-phospho-L-seryl-[protein] + ADP + H(+)</text>
        <dbReference type="Rhea" id="RHEA:17989"/>
        <dbReference type="Rhea" id="RHEA-COMP:9863"/>
        <dbReference type="Rhea" id="RHEA-COMP:11604"/>
        <dbReference type="ChEBI" id="CHEBI:15378"/>
        <dbReference type="ChEBI" id="CHEBI:29999"/>
        <dbReference type="ChEBI" id="CHEBI:30616"/>
        <dbReference type="ChEBI" id="CHEBI:83421"/>
        <dbReference type="ChEBI" id="CHEBI:456216"/>
        <dbReference type="EC" id="2.7.11.1"/>
    </reaction>
</comment>
<dbReference type="PANTHER" id="PTHR47974">
    <property type="entry name" value="OS07G0415500 PROTEIN"/>
    <property type="match status" value="1"/>
</dbReference>
<dbReference type="FunFam" id="1.10.510.10:FF:000227">
    <property type="entry name" value="Serine/threonine-protein kinase"/>
    <property type="match status" value="1"/>
</dbReference>
<dbReference type="SMART" id="SM00473">
    <property type="entry name" value="PAN_AP"/>
    <property type="match status" value="1"/>
</dbReference>
<evidence type="ECO:0000313" key="27">
    <source>
        <dbReference type="EMBL" id="KAJ4977521.1"/>
    </source>
</evidence>
<dbReference type="Gene3D" id="3.30.200.20">
    <property type="entry name" value="Phosphorylase Kinase, domain 1"/>
    <property type="match status" value="1"/>
</dbReference>
<dbReference type="InterPro" id="IPR000858">
    <property type="entry name" value="S_locus_glycoprot_dom"/>
</dbReference>
<keyword evidence="12 22" id="KW-1133">Transmembrane helix</keyword>
<dbReference type="InterPro" id="IPR017441">
    <property type="entry name" value="Protein_kinase_ATP_BS"/>
</dbReference>
<evidence type="ECO:0000256" key="20">
    <source>
        <dbReference type="PROSITE-ProRule" id="PRU10141"/>
    </source>
</evidence>
<evidence type="ECO:0000256" key="15">
    <source>
        <dbReference type="ARBA" id="ARBA00023170"/>
    </source>
</evidence>
<dbReference type="PROSITE" id="PS50948">
    <property type="entry name" value="PAN"/>
    <property type="match status" value="1"/>
</dbReference>
<evidence type="ECO:0000256" key="7">
    <source>
        <dbReference type="ARBA" id="ARBA00022729"/>
    </source>
</evidence>
<dbReference type="Gene3D" id="1.10.510.10">
    <property type="entry name" value="Transferase(Phosphotransferase) domain 1"/>
    <property type="match status" value="1"/>
</dbReference>
<keyword evidence="9 19" id="KW-0547">Nucleotide-binding</keyword>
<dbReference type="Pfam" id="PF00069">
    <property type="entry name" value="Pkinase"/>
    <property type="match status" value="1"/>
</dbReference>
<feature type="compositionally biased region" description="Polar residues" evidence="21">
    <location>
        <begin position="806"/>
        <end position="815"/>
    </location>
</feature>
<sequence length="836" mass="92363">MGLRNRGRFIFCVVFLCFFFKPRLSIEAGALSVGKSISGDEYIISEKYGNFKLGFFSPGNDSQSQNYYVGIWYSKIPEITIVWVANREKPLSDKYSSQLKLLEDGNLVILDPSNTIIWSTNLMTSTTSNPTEMALLDSGNLVLRSVSNSSALIWESFDHPTHTWLPGGKIGLNKRTNKSQLLTSWKNSNDPATGIFSLELDPAGTSQYFILWNDSEKYWSSGTWDGRIFSLVPEMRRNYIYDFTYVTNKDENYFTYSLKNSSIISRFVMDVSGQIKQVTWLDGVGWNLFWTQPSQQCDVYAHCGAFGACNQQASTFCGCVRGFNPRYATDYSNLSDWSGGCVRNTPLRCVNNASVNGEKDGFFNMSNVRLPINPQFLAVESALACELACLNSCSCSAYAYNGSCYVWEGDLLNLEQLSDGVTGGETLYLKLAASELSISTSGGSKKGSATGAIVGAVSGAVALLGLVVVLLWAWQKRNFVGRSKAIEGSLIPFSYRDLQIATKNFSDKLGGGGFGSVFKGTLPNSTVVAVKKLEGFSQGEKQFRTEVSTIGTIQHVNLVHLLGFCSEGTKRLLVYEFMPKGSLDSHLFTETRGSQFLDWKTRYQIALGTARGLAYLHEKCRQCIIHCDIKPENILLDAEFCPKVADFGLAKLVGREFSRVLTTMRGTRGYLAPEWISGVAITAKADVYSYGMMLFELISGKRNSDQSDYGEKVGFFPTWVAKKISEDGEILSLLDYRLEGNGDLAELTRACKVASWCVQDEEVHRPSMGLVVQILEGIVEVIPPPIPRTLQTLAENHEHIVFFTDSSSDQSLQTRSPSSGTPSQVKSSTSSTNSRA</sequence>
<evidence type="ECO:0000256" key="10">
    <source>
        <dbReference type="ARBA" id="ARBA00022777"/>
    </source>
</evidence>
<keyword evidence="4" id="KW-0597">Phosphoprotein</keyword>
<dbReference type="GO" id="GO:0005886">
    <property type="term" value="C:plasma membrane"/>
    <property type="evidence" value="ECO:0007669"/>
    <property type="project" value="UniProtKB-SubCell"/>
</dbReference>
<dbReference type="InterPro" id="IPR024171">
    <property type="entry name" value="SRK-like_kinase"/>
</dbReference>
<evidence type="ECO:0000259" key="24">
    <source>
        <dbReference type="PROSITE" id="PS50011"/>
    </source>
</evidence>
<evidence type="ECO:0000259" key="26">
    <source>
        <dbReference type="PROSITE" id="PS50948"/>
    </source>
</evidence>
<dbReference type="SMART" id="SM00108">
    <property type="entry name" value="B_lectin"/>
    <property type="match status" value="1"/>
</dbReference>
<evidence type="ECO:0000256" key="22">
    <source>
        <dbReference type="SAM" id="Phobius"/>
    </source>
</evidence>
<dbReference type="PANTHER" id="PTHR47974:SF19">
    <property type="entry name" value="RECEPTOR-LIKE SERINE_THREONINE-PROTEIN KINASE"/>
    <property type="match status" value="1"/>
</dbReference>
<dbReference type="Gene3D" id="2.90.10.10">
    <property type="entry name" value="Bulb-type lectin domain"/>
    <property type="match status" value="1"/>
</dbReference>
<dbReference type="EMBL" id="JAMYWD010000003">
    <property type="protein sequence ID" value="KAJ4977521.1"/>
    <property type="molecule type" value="Genomic_DNA"/>
</dbReference>
<dbReference type="PROSITE" id="PS00108">
    <property type="entry name" value="PROTEIN_KINASE_ST"/>
    <property type="match status" value="1"/>
</dbReference>
<feature type="transmembrane region" description="Helical" evidence="22">
    <location>
        <begin position="452"/>
        <end position="474"/>
    </location>
</feature>
<feature type="domain" description="Protein kinase" evidence="24">
    <location>
        <begin position="503"/>
        <end position="779"/>
    </location>
</feature>
<dbReference type="SUPFAM" id="SSF56112">
    <property type="entry name" value="Protein kinase-like (PK-like)"/>
    <property type="match status" value="1"/>
</dbReference>
<keyword evidence="15" id="KW-0675">Receptor</keyword>
<reference evidence="27" key="1">
    <citation type="journal article" date="2023" name="Plant J.">
        <title>The genome of the king protea, Protea cynaroides.</title>
        <authorList>
            <person name="Chang J."/>
            <person name="Duong T.A."/>
            <person name="Schoeman C."/>
            <person name="Ma X."/>
            <person name="Roodt D."/>
            <person name="Barker N."/>
            <person name="Li Z."/>
            <person name="Van de Peer Y."/>
            <person name="Mizrachi E."/>
        </authorList>
    </citation>
    <scope>NUCLEOTIDE SEQUENCE</scope>
    <source>
        <tissue evidence="27">Young leaves</tissue>
    </source>
</reference>
<keyword evidence="11 19" id="KW-0067">ATP-binding</keyword>
<dbReference type="AlphaFoldDB" id="A0A9Q0KW86"/>
<dbReference type="InterPro" id="IPR001480">
    <property type="entry name" value="Bulb-type_lectin_dom"/>
</dbReference>
<dbReference type="Pfam" id="PF01453">
    <property type="entry name" value="B_lectin"/>
    <property type="match status" value="1"/>
</dbReference>
<accession>A0A9Q0KW86</accession>
<dbReference type="GO" id="GO:0004674">
    <property type="term" value="F:protein serine/threonine kinase activity"/>
    <property type="evidence" value="ECO:0007669"/>
    <property type="project" value="UniProtKB-KW"/>
</dbReference>
<keyword evidence="7 23" id="KW-0732">Signal</keyword>
<keyword evidence="10 19" id="KW-0418">Kinase</keyword>
<evidence type="ECO:0000256" key="4">
    <source>
        <dbReference type="ARBA" id="ARBA00022553"/>
    </source>
</evidence>
<dbReference type="GO" id="GO:0005524">
    <property type="term" value="F:ATP binding"/>
    <property type="evidence" value="ECO:0007669"/>
    <property type="project" value="UniProtKB-UniRule"/>
</dbReference>
<evidence type="ECO:0000256" key="1">
    <source>
        <dbReference type="ARBA" id="ARBA00004251"/>
    </source>
</evidence>
<evidence type="ECO:0000256" key="9">
    <source>
        <dbReference type="ARBA" id="ARBA00022741"/>
    </source>
</evidence>
<comment type="similarity">
    <text evidence="19">Belongs to the protein kinase superfamily. Ser/Thr protein kinase family.</text>
</comment>
<evidence type="ECO:0000256" key="12">
    <source>
        <dbReference type="ARBA" id="ARBA00022989"/>
    </source>
</evidence>
<keyword evidence="5 19" id="KW-0808">Transferase</keyword>
<dbReference type="SUPFAM" id="SSF51110">
    <property type="entry name" value="alpha-D-mannose-specific plant lectins"/>
    <property type="match status" value="1"/>
</dbReference>
<dbReference type="CDD" id="cd01098">
    <property type="entry name" value="PAN_AP_plant"/>
    <property type="match status" value="1"/>
</dbReference>
<dbReference type="InterPro" id="IPR000719">
    <property type="entry name" value="Prot_kinase_dom"/>
</dbReference>
<dbReference type="EC" id="2.7.11.1" evidence="19"/>
<dbReference type="GO" id="GO:0030246">
    <property type="term" value="F:carbohydrate binding"/>
    <property type="evidence" value="ECO:0007669"/>
    <property type="project" value="UniProtKB-KW"/>
</dbReference>
<feature type="domain" description="Bulb-type lectin" evidence="25">
    <location>
        <begin position="28"/>
        <end position="156"/>
    </location>
</feature>
<proteinExistence type="inferred from homology"/>
<evidence type="ECO:0000256" key="6">
    <source>
        <dbReference type="ARBA" id="ARBA00022692"/>
    </source>
</evidence>
<keyword evidence="16" id="KW-0325">Glycoprotein</keyword>
<dbReference type="PROSITE" id="PS00107">
    <property type="entry name" value="PROTEIN_KINASE_ATP"/>
    <property type="match status" value="1"/>
</dbReference>
<name>A0A9Q0KW86_9MAGN</name>
<dbReference type="OrthoDB" id="643280at2759"/>
<keyword evidence="6 22" id="KW-0812">Transmembrane</keyword>
<evidence type="ECO:0000256" key="19">
    <source>
        <dbReference type="PIRNR" id="PIRNR000641"/>
    </source>
</evidence>
<evidence type="ECO:0000259" key="25">
    <source>
        <dbReference type="PROSITE" id="PS50927"/>
    </source>
</evidence>
<comment type="caution">
    <text evidence="27">The sequence shown here is derived from an EMBL/GenBank/DDBJ whole genome shotgun (WGS) entry which is preliminary data.</text>
</comment>
<dbReference type="InterPro" id="IPR036426">
    <property type="entry name" value="Bulb-type_lectin_dom_sf"/>
</dbReference>
<feature type="binding site" evidence="20">
    <location>
        <position position="532"/>
    </location>
    <ligand>
        <name>ATP</name>
        <dbReference type="ChEBI" id="CHEBI:30616"/>
    </ligand>
</feature>
<feature type="signal peptide" evidence="23">
    <location>
        <begin position="1"/>
        <end position="25"/>
    </location>
</feature>
<dbReference type="InterPro" id="IPR011009">
    <property type="entry name" value="Kinase-like_dom_sf"/>
</dbReference>
<dbReference type="PROSITE" id="PS50927">
    <property type="entry name" value="BULB_LECTIN"/>
    <property type="match status" value="1"/>
</dbReference>
<keyword evidence="14" id="KW-1015">Disulfide bond</keyword>
<evidence type="ECO:0000256" key="14">
    <source>
        <dbReference type="ARBA" id="ARBA00023157"/>
    </source>
</evidence>
<evidence type="ECO:0000256" key="16">
    <source>
        <dbReference type="ARBA" id="ARBA00023180"/>
    </source>
</evidence>
<dbReference type="Pfam" id="PF00954">
    <property type="entry name" value="S_locus_glycop"/>
    <property type="match status" value="1"/>
</dbReference>
<dbReference type="PIRSF" id="PIRSF000641">
    <property type="entry name" value="SRK"/>
    <property type="match status" value="1"/>
</dbReference>
<evidence type="ECO:0000313" key="28">
    <source>
        <dbReference type="Proteomes" id="UP001141806"/>
    </source>
</evidence>
<dbReference type="InterPro" id="IPR003609">
    <property type="entry name" value="Pan_app"/>
</dbReference>
<keyword evidence="13 22" id="KW-0472">Membrane</keyword>
<feature type="region of interest" description="Disordered" evidence="21">
    <location>
        <begin position="806"/>
        <end position="836"/>
    </location>
</feature>
<evidence type="ECO:0000256" key="8">
    <source>
        <dbReference type="ARBA" id="ARBA00022734"/>
    </source>
</evidence>
<keyword evidence="3 19" id="KW-0723">Serine/threonine-protein kinase</keyword>
<evidence type="ECO:0000256" key="3">
    <source>
        <dbReference type="ARBA" id="ARBA00022527"/>
    </source>
</evidence>
<evidence type="ECO:0000256" key="13">
    <source>
        <dbReference type="ARBA" id="ARBA00023136"/>
    </source>
</evidence>
<protein>
    <recommendedName>
        <fullName evidence="19">Receptor-like serine/threonine-protein kinase</fullName>
        <ecNumber evidence="19">2.7.11.1</ecNumber>
    </recommendedName>
</protein>
<organism evidence="27 28">
    <name type="scientific">Protea cynaroides</name>
    <dbReference type="NCBI Taxonomy" id="273540"/>
    <lineage>
        <taxon>Eukaryota</taxon>
        <taxon>Viridiplantae</taxon>
        <taxon>Streptophyta</taxon>
        <taxon>Embryophyta</taxon>
        <taxon>Tracheophyta</taxon>
        <taxon>Spermatophyta</taxon>
        <taxon>Magnoliopsida</taxon>
        <taxon>Proteales</taxon>
        <taxon>Proteaceae</taxon>
        <taxon>Protea</taxon>
    </lineage>
</organism>
<dbReference type="SMART" id="SM00220">
    <property type="entry name" value="S_TKc"/>
    <property type="match status" value="1"/>
</dbReference>
<dbReference type="FunFam" id="2.90.10.10:FF:000002">
    <property type="entry name" value="Serine/threonine-protein kinase"/>
    <property type="match status" value="1"/>
</dbReference>